<keyword evidence="3" id="KW-1185">Reference proteome</keyword>
<dbReference type="RefSeq" id="WP_119752830.1">
    <property type="nucleotide sequence ID" value="NZ_CP032382.1"/>
</dbReference>
<dbReference type="SMART" id="SM00460">
    <property type="entry name" value="TGc"/>
    <property type="match status" value="1"/>
</dbReference>
<dbReference type="InterPro" id="IPR052557">
    <property type="entry name" value="CAP/Cytokinesis_protein"/>
</dbReference>
<dbReference type="InterPro" id="IPR056564">
    <property type="entry name" value="Ig-like_KY"/>
</dbReference>
<dbReference type="EMBL" id="CP032382">
    <property type="protein sequence ID" value="AYB29514.1"/>
    <property type="molecule type" value="Genomic_DNA"/>
</dbReference>
<dbReference type="KEGG" id="chk:D4L85_02455"/>
<name>A0A385SEZ6_9BACT</name>
<gene>
    <name evidence="2" type="ORF">D4L85_02455</name>
</gene>
<dbReference type="SUPFAM" id="SSF54001">
    <property type="entry name" value="Cysteine proteinases"/>
    <property type="match status" value="1"/>
</dbReference>
<evidence type="ECO:0000313" key="2">
    <source>
        <dbReference type="EMBL" id="AYB29514.1"/>
    </source>
</evidence>
<evidence type="ECO:0000313" key="3">
    <source>
        <dbReference type="Proteomes" id="UP000266183"/>
    </source>
</evidence>
<reference evidence="3" key="1">
    <citation type="submission" date="2018-09" db="EMBL/GenBank/DDBJ databases">
        <title>Chryseolinea sp. KIS68-18 isolated from soil.</title>
        <authorList>
            <person name="Weon H.-Y."/>
            <person name="Kwon S.-W."/>
            <person name="Lee S.A."/>
        </authorList>
    </citation>
    <scope>NUCLEOTIDE SEQUENCE [LARGE SCALE GENOMIC DNA]</scope>
    <source>
        <strain evidence="3">KIS68-18</strain>
    </source>
</reference>
<proteinExistence type="predicted"/>
<dbReference type="AlphaFoldDB" id="A0A385SEZ6"/>
<evidence type="ECO:0000259" key="1">
    <source>
        <dbReference type="SMART" id="SM00460"/>
    </source>
</evidence>
<organism evidence="2 3">
    <name type="scientific">Chryseolinea soli</name>
    <dbReference type="NCBI Taxonomy" id="2321403"/>
    <lineage>
        <taxon>Bacteria</taxon>
        <taxon>Pseudomonadati</taxon>
        <taxon>Bacteroidota</taxon>
        <taxon>Cytophagia</taxon>
        <taxon>Cytophagales</taxon>
        <taxon>Fulvivirgaceae</taxon>
        <taxon>Chryseolinea</taxon>
    </lineage>
</organism>
<accession>A0A385SEZ6</accession>
<dbReference type="GO" id="GO:0005737">
    <property type="term" value="C:cytoplasm"/>
    <property type="evidence" value="ECO:0007669"/>
    <property type="project" value="TreeGrafter"/>
</dbReference>
<dbReference type="PANTHER" id="PTHR46333:SF2">
    <property type="entry name" value="CYTOKINESIS PROTEIN 3"/>
    <property type="match status" value="1"/>
</dbReference>
<dbReference type="InterPro" id="IPR038765">
    <property type="entry name" value="Papain-like_cys_pep_sf"/>
</dbReference>
<dbReference type="Pfam" id="PF01841">
    <property type="entry name" value="Transglut_core"/>
    <property type="match status" value="1"/>
</dbReference>
<feature type="domain" description="Transglutaminase-like" evidence="1">
    <location>
        <begin position="95"/>
        <end position="160"/>
    </location>
</feature>
<dbReference type="OrthoDB" id="9788327at2"/>
<dbReference type="Pfam" id="PF23265">
    <property type="entry name" value="Ig-like_KY"/>
    <property type="match status" value="1"/>
</dbReference>
<dbReference type="InterPro" id="IPR002931">
    <property type="entry name" value="Transglutaminase-like"/>
</dbReference>
<dbReference type="Gene3D" id="3.10.620.30">
    <property type="match status" value="1"/>
</dbReference>
<dbReference type="Proteomes" id="UP000266183">
    <property type="component" value="Chromosome"/>
</dbReference>
<sequence length="313" mass="36360">MRIIILTALILISQQTLSQDGGFDEVDSYVDGLQLRKNVSIEKLVITLTKPFASPTLKTRAIYYWIAKNIKYDYAGSETGFWKKYPSDQAIIADTYKFRRGVCSGYSHLFKYMLTKTKIESEVVGGYGRGDLQTVIVEEANHAWNAVKLNDKWYLFDVTWASDLSKKVVDFWFQTSPDIFILSHYPENSKWTLLGKNISLTEFKNLPIYTRSFIEMQLVKSYPQKGYYRTTDNTVTIDLSTTKEYLWLAKLYDLDRDEWFSPTNVEDRAFQKGFINLTIDRKGKFILRLNALENGDGSFTLYEGLLYYIVECK</sequence>
<protein>
    <recommendedName>
        <fullName evidence="1">Transglutaminase-like domain-containing protein</fullName>
    </recommendedName>
</protein>
<dbReference type="PANTHER" id="PTHR46333">
    <property type="entry name" value="CYTOKINESIS PROTEIN 3"/>
    <property type="match status" value="1"/>
</dbReference>